<dbReference type="OrthoDB" id="9798761at2"/>
<evidence type="ECO:0000313" key="3">
    <source>
        <dbReference type="Proteomes" id="UP000000467"/>
    </source>
</evidence>
<dbReference type="PANTHER" id="PTHR35149:SF1">
    <property type="entry name" value="DUF5655 DOMAIN-CONTAINING PROTEIN"/>
    <property type="match status" value="1"/>
</dbReference>
<accession>K4LKJ9</accession>
<dbReference type="KEGG" id="tpz:Tph_c22950"/>
<dbReference type="RefSeq" id="WP_015051357.1">
    <property type="nucleotide sequence ID" value="NC_018870.1"/>
</dbReference>
<dbReference type="eggNOG" id="COG1479">
    <property type="taxonomic scope" value="Bacteria"/>
</dbReference>
<dbReference type="Proteomes" id="UP000000467">
    <property type="component" value="Chromosome"/>
</dbReference>
<dbReference type="InterPro" id="IPR004919">
    <property type="entry name" value="GmrSD_N"/>
</dbReference>
<dbReference type="CDD" id="cd16387">
    <property type="entry name" value="ParB_N_Srx"/>
    <property type="match status" value="1"/>
</dbReference>
<dbReference type="EMBL" id="CP003732">
    <property type="protein sequence ID" value="AFV12485.1"/>
    <property type="molecule type" value="Genomic_DNA"/>
</dbReference>
<name>K4LKJ9_THEPS</name>
<dbReference type="Pfam" id="PF03235">
    <property type="entry name" value="GmrSD_N"/>
    <property type="match status" value="1"/>
</dbReference>
<dbReference type="AlphaFoldDB" id="K4LKJ9"/>
<dbReference type="HOGENOM" id="CLU_032110_0_0_9"/>
<proteinExistence type="predicted"/>
<sequence length="561" mass="67780">MENEIKLLSINEIIKEKFLIPSYQRGYRWEKRQVTELLDDIWEFSQQERKKDEFYCLQPIVVKKNGDKWEVIDGQQRLTTIYIILYFLGRKRYDIEFETREKSKEFLQNIDVSNTSNIDYFFIGQAYKTIKEWFEYKENVESEYTVRDEFSIALGKLTKIIWYEVNDGSNPINIFTRLNIGKIPLTNAELIKALFLQKSNKNNNDNDTFRLKQLEIASEWDRIEYTLQNDEFWSFINKEFNDMPTRIEYIFNAMAKKSSRGDDFYTFRYFNERLRQRSVQEIWDEVKAYFLTFEDWFNDRELFHLIGYLVTCGERIEQLKDAAEGKSKTEFRKYIDNKIRQHVNYKISELDYEKNSNEIKKVLLLFNIETILRMKTHNYRFSFNSYKRGKWSIEHIHAQNTDGLSTVKQWMAWIEDHIKSLERINANKYKEVIERMKSINEDNISAELFNKLFEEVQNCFKDQFSDDMHLINNLTLLDKDLNSRLGNSFFDVKRDIIIKMDKEGYFIPICTRNVFLKYYSKNASHLHFWGPEDRKDYYDEIIHTLQKYLPNQAEVNSDANN</sequence>
<organism evidence="2 3">
    <name type="scientific">Thermacetogenium phaeum (strain ATCC BAA-254 / DSM 26808 / PB)</name>
    <dbReference type="NCBI Taxonomy" id="1089553"/>
    <lineage>
        <taxon>Bacteria</taxon>
        <taxon>Bacillati</taxon>
        <taxon>Bacillota</taxon>
        <taxon>Clostridia</taxon>
        <taxon>Thermoanaerobacterales</taxon>
        <taxon>Thermoanaerobacteraceae</taxon>
        <taxon>Thermacetogenium</taxon>
    </lineage>
</organism>
<protein>
    <recommendedName>
        <fullName evidence="1">GmrSD restriction endonucleases N-terminal domain-containing protein</fullName>
    </recommendedName>
</protein>
<keyword evidence="3" id="KW-1185">Reference proteome</keyword>
<reference evidence="2 3" key="1">
    <citation type="journal article" date="2012" name="BMC Genomics">
        <title>Genome-guided analysis of physiological and morphological traits of the fermentative acetate oxidizer Thermacetogenium phaeum.</title>
        <authorList>
            <person name="Oehler D."/>
            <person name="Poehlein A."/>
            <person name="Leimbach A."/>
            <person name="Muller N."/>
            <person name="Daniel R."/>
            <person name="Gottschalk G."/>
            <person name="Schink B."/>
        </authorList>
    </citation>
    <scope>NUCLEOTIDE SEQUENCE [LARGE SCALE GENOMIC DNA]</scope>
    <source>
        <strain evidence="3">ATCC BAA-254 / DSM 26808 / PB</strain>
    </source>
</reference>
<evidence type="ECO:0000259" key="1">
    <source>
        <dbReference type="Pfam" id="PF03235"/>
    </source>
</evidence>
<feature type="domain" description="GmrSD restriction endonucleases N-terminal" evidence="1">
    <location>
        <begin position="14"/>
        <end position="196"/>
    </location>
</feature>
<dbReference type="STRING" id="1089553.Tph_c22950"/>
<dbReference type="PANTHER" id="PTHR35149">
    <property type="entry name" value="SLL5132 PROTEIN"/>
    <property type="match status" value="1"/>
</dbReference>
<gene>
    <name evidence="2" type="ordered locus">Tph_c22950</name>
</gene>
<evidence type="ECO:0000313" key="2">
    <source>
        <dbReference type="EMBL" id="AFV12485.1"/>
    </source>
</evidence>